<evidence type="ECO:0000313" key="1">
    <source>
        <dbReference type="EMBL" id="KAA6327785.1"/>
    </source>
</evidence>
<dbReference type="EMBL" id="SNRY01001930">
    <property type="protein sequence ID" value="KAA6327785.1"/>
    <property type="molecule type" value="Genomic_DNA"/>
</dbReference>
<dbReference type="AlphaFoldDB" id="A0A5J4R2K3"/>
<sequence>DLKQADEATLQQAKDAVAAAKTELQTQISSAQSNATAAATTAIAAAKVEILTSVDGKLGALKAGDYTLEELATIIAQLESLNLSQLATTVADLESKYEELAGGEGSGNAEDVLALQEKVAELDLQIGVLNAYLAGYTEGDPSVKTEIEAIKGEIETLKDQIAADGEGDEEAIEAIVNKILDSKLGELVTLQQVSSLITGIKLVEGNGVTFGYSNIPSKYTYTFGEEDNATPVTQFTTGKNIEGLTSSVLLQVFPANAELHDDLIYLVDGEGNDDINAYFNVKATPYSGLAVTKAAGAIPTGLYTVTFELDDSAYAANSDAFAKLIKAKFAIAVKNNVFGEADRYVLTDFGPKITYQDAKSYTPVYAVLGDVKLAFTVDKQPVANLHNRYPNTSKPEYVWTTDSKHSPTANADRVIAENDSRITKPSLNVEANKTFTVELDEVLKDAYAYYIGLDLQNATTSESLLWQKANAITGINTVYRITNADSRKATVKITDSALENQEIGFRLYVINKDGTLVDPDGRAFYIQYGKTTAIGPTLDFKLTVDKAATSWATATVSSDRLDTGNALDGVTFSSGVLSITLKNFDGKEIETTLPIEAYTAATDGTTASFDQANHRYLGITGLRAALLDDEGVQNGTLTLKDASQEVKKYNVTLKKVLPTANGWPTDKSITYKPLGEGLTPIFVTNSDKKVVGAVIEVTDLISGTLPTGYSLSLIDPQGRYAPVVSAKATATIVGNNTGSGITIDTDVLYINSREAVAVNPQYIAQLKYTYVGVRYGGGNLEVQKAEPLLVKFDIKKLYDYSVGTPTIIQQGDNSLVTTLQIQRKFYGDHTNIGGELFENITKTQFSAFYLPDKLKASLTIGSFVYKKISNAVVTLSPPPATSVTIDLDIKSFSESGEIIVQAGSLLQQTGNADVKKITDAIATYNTGKDASNAIAKITISAFSVKVKLQDIYDQSPELTQSLTGATADILLY</sequence>
<gene>
    <name evidence="1" type="ORF">EZS27_023257</name>
</gene>
<organism evidence="1">
    <name type="scientific">termite gut metagenome</name>
    <dbReference type="NCBI Taxonomy" id="433724"/>
    <lineage>
        <taxon>unclassified sequences</taxon>
        <taxon>metagenomes</taxon>
        <taxon>organismal metagenomes</taxon>
    </lineage>
</organism>
<name>A0A5J4R2K3_9ZZZZ</name>
<accession>A0A5J4R2K3</accession>
<reference evidence="1" key="1">
    <citation type="submission" date="2019-03" db="EMBL/GenBank/DDBJ databases">
        <title>Single cell metagenomics reveals metabolic interactions within the superorganism composed of flagellate Streblomastix strix and complex community of Bacteroidetes bacteria on its surface.</title>
        <authorList>
            <person name="Treitli S.C."/>
            <person name="Kolisko M."/>
            <person name="Husnik F."/>
            <person name="Keeling P."/>
            <person name="Hampl V."/>
        </authorList>
    </citation>
    <scope>NUCLEOTIDE SEQUENCE</scope>
    <source>
        <strain evidence="1">STM</strain>
    </source>
</reference>
<proteinExistence type="predicted"/>
<comment type="caution">
    <text evidence="1">The sequence shown here is derived from an EMBL/GenBank/DDBJ whole genome shotgun (WGS) entry which is preliminary data.</text>
</comment>
<protein>
    <submittedName>
        <fullName evidence="1">Uncharacterized protein</fullName>
    </submittedName>
</protein>
<feature type="non-terminal residue" evidence="1">
    <location>
        <position position="1"/>
    </location>
</feature>